<dbReference type="FunFam" id="3.90.180.10:FF:000001">
    <property type="entry name" value="S-(hydroxymethyl)glutathione dehydrogenase"/>
    <property type="match status" value="1"/>
</dbReference>
<dbReference type="InterPro" id="IPR013149">
    <property type="entry name" value="ADH-like_C"/>
</dbReference>
<keyword evidence="6 12" id="KW-0520">NAD</keyword>
<dbReference type="GO" id="GO:0008270">
    <property type="term" value="F:zinc ion binding"/>
    <property type="evidence" value="ECO:0007669"/>
    <property type="project" value="InterPro"/>
</dbReference>
<dbReference type="Gene3D" id="3.40.50.720">
    <property type="entry name" value="NAD(P)-binding Rossmann-like Domain"/>
    <property type="match status" value="1"/>
</dbReference>
<evidence type="ECO:0000256" key="5">
    <source>
        <dbReference type="ARBA" id="ARBA00023002"/>
    </source>
</evidence>
<evidence type="ECO:0000256" key="2">
    <source>
        <dbReference type="ARBA" id="ARBA00010902"/>
    </source>
</evidence>
<keyword evidence="4 12" id="KW-0862">Zinc</keyword>
<dbReference type="GO" id="GO:0005829">
    <property type="term" value="C:cytosol"/>
    <property type="evidence" value="ECO:0007669"/>
    <property type="project" value="TreeGrafter"/>
</dbReference>
<organism evidence="15 16">
    <name type="scientific">Glossina austeni</name>
    <name type="common">Savannah tsetse fly</name>
    <dbReference type="NCBI Taxonomy" id="7395"/>
    <lineage>
        <taxon>Eukaryota</taxon>
        <taxon>Metazoa</taxon>
        <taxon>Ecdysozoa</taxon>
        <taxon>Arthropoda</taxon>
        <taxon>Hexapoda</taxon>
        <taxon>Insecta</taxon>
        <taxon>Pterygota</taxon>
        <taxon>Neoptera</taxon>
        <taxon>Endopterygota</taxon>
        <taxon>Diptera</taxon>
        <taxon>Brachycera</taxon>
        <taxon>Muscomorpha</taxon>
        <taxon>Hippoboscoidea</taxon>
        <taxon>Glossinidae</taxon>
        <taxon>Glossina</taxon>
    </lineage>
</organism>
<evidence type="ECO:0000256" key="6">
    <source>
        <dbReference type="ARBA" id="ARBA00023027"/>
    </source>
</evidence>
<evidence type="ECO:0000256" key="9">
    <source>
        <dbReference type="ARBA" id="ARBA00048110"/>
    </source>
</evidence>
<evidence type="ECO:0000256" key="11">
    <source>
        <dbReference type="ARBA" id="ARBA00049243"/>
    </source>
</evidence>
<evidence type="ECO:0000256" key="8">
    <source>
        <dbReference type="ARBA" id="ARBA00047793"/>
    </source>
</evidence>
<dbReference type="PROSITE" id="PS00059">
    <property type="entry name" value="ADH_ZINC"/>
    <property type="match status" value="1"/>
</dbReference>
<protein>
    <recommendedName>
        <fullName evidence="7 12">S-(hydroxymethyl)glutathione dehydrogenase</fullName>
        <ecNumber evidence="12">1.1.1.284</ecNumber>
    </recommendedName>
</protein>
<keyword evidence="16" id="KW-1185">Reference proteome</keyword>
<dbReference type="GO" id="GO:0106321">
    <property type="term" value="F:S-(hydroxymethyl)glutathione dehydrogenase (NADP+) activity"/>
    <property type="evidence" value="ECO:0007669"/>
    <property type="project" value="RHEA"/>
</dbReference>
<comment type="catalytic activity">
    <reaction evidence="9 12">
        <text>S-(hydroxymethyl)glutathione + NAD(+) = S-formylglutathione + NADH + H(+)</text>
        <dbReference type="Rhea" id="RHEA:19985"/>
        <dbReference type="ChEBI" id="CHEBI:15378"/>
        <dbReference type="ChEBI" id="CHEBI:57540"/>
        <dbReference type="ChEBI" id="CHEBI:57688"/>
        <dbReference type="ChEBI" id="CHEBI:57945"/>
        <dbReference type="ChEBI" id="CHEBI:58758"/>
        <dbReference type="EC" id="1.1.1.284"/>
    </reaction>
</comment>
<comment type="catalytic activity">
    <reaction evidence="11">
        <text>a primary alcohol + NAD(+) = an aldehyde + NADH + H(+)</text>
        <dbReference type="Rhea" id="RHEA:10736"/>
        <dbReference type="ChEBI" id="CHEBI:15378"/>
        <dbReference type="ChEBI" id="CHEBI:15734"/>
        <dbReference type="ChEBI" id="CHEBI:17478"/>
        <dbReference type="ChEBI" id="CHEBI:57540"/>
        <dbReference type="ChEBI" id="CHEBI:57945"/>
        <dbReference type="EC" id="1.1.1.1"/>
    </reaction>
</comment>
<evidence type="ECO:0000313" key="16">
    <source>
        <dbReference type="Proteomes" id="UP000078200"/>
    </source>
</evidence>
<dbReference type="CDD" id="cd08300">
    <property type="entry name" value="alcohol_DH_class_III"/>
    <property type="match status" value="1"/>
</dbReference>
<evidence type="ECO:0000256" key="7">
    <source>
        <dbReference type="ARBA" id="ARBA00032767"/>
    </source>
</evidence>
<evidence type="ECO:0000313" key="15">
    <source>
        <dbReference type="EnsemblMetazoa" id="GAUT023714-PA"/>
    </source>
</evidence>
<dbReference type="SUPFAM" id="SSF51735">
    <property type="entry name" value="NAD(P)-binding Rossmann-fold domains"/>
    <property type="match status" value="1"/>
</dbReference>
<evidence type="ECO:0000259" key="13">
    <source>
        <dbReference type="Pfam" id="PF00107"/>
    </source>
</evidence>
<dbReference type="PANTHER" id="PTHR43880:SF12">
    <property type="entry name" value="ALCOHOL DEHYDROGENASE CLASS-3"/>
    <property type="match status" value="1"/>
</dbReference>
<evidence type="ECO:0000256" key="3">
    <source>
        <dbReference type="ARBA" id="ARBA00022723"/>
    </source>
</evidence>
<dbReference type="Pfam" id="PF00107">
    <property type="entry name" value="ADH_zinc_N"/>
    <property type="match status" value="1"/>
</dbReference>
<dbReference type="EnsemblMetazoa" id="GAUT023714-RA">
    <property type="protein sequence ID" value="GAUT023714-PA"/>
    <property type="gene ID" value="GAUT023714"/>
</dbReference>
<keyword evidence="3 12" id="KW-0479">Metal-binding</keyword>
<feature type="domain" description="Alcohol dehydrogenase-like C-terminal" evidence="13">
    <location>
        <begin position="206"/>
        <end position="338"/>
    </location>
</feature>
<evidence type="ECO:0000256" key="4">
    <source>
        <dbReference type="ARBA" id="ARBA00022833"/>
    </source>
</evidence>
<dbReference type="InterPro" id="IPR002328">
    <property type="entry name" value="ADH_Zn_CS"/>
</dbReference>
<comment type="catalytic activity">
    <reaction evidence="10">
        <text>a secondary alcohol + NAD(+) = a ketone + NADH + H(+)</text>
        <dbReference type="Rhea" id="RHEA:10740"/>
        <dbReference type="ChEBI" id="CHEBI:15378"/>
        <dbReference type="ChEBI" id="CHEBI:17087"/>
        <dbReference type="ChEBI" id="CHEBI:35681"/>
        <dbReference type="ChEBI" id="CHEBI:57540"/>
        <dbReference type="ChEBI" id="CHEBI:57945"/>
        <dbReference type="EC" id="1.1.1.1"/>
    </reaction>
</comment>
<dbReference type="GO" id="GO:0106322">
    <property type="term" value="F:S-(hydroxymethyl)glutathione dehydrogenase (NAD+) activity"/>
    <property type="evidence" value="ECO:0007669"/>
    <property type="project" value="RHEA"/>
</dbReference>
<evidence type="ECO:0000256" key="12">
    <source>
        <dbReference type="RuleBase" id="RU362016"/>
    </source>
</evidence>
<dbReference type="InterPro" id="IPR013154">
    <property type="entry name" value="ADH-like_N"/>
</dbReference>
<reference evidence="15" key="1">
    <citation type="submission" date="2020-05" db="UniProtKB">
        <authorList>
            <consortium name="EnsemblMetazoa"/>
        </authorList>
    </citation>
    <scope>IDENTIFICATION</scope>
    <source>
        <strain evidence="15">TTRI</strain>
    </source>
</reference>
<accession>A0A1A9V2J7</accession>
<dbReference type="Pfam" id="PF08240">
    <property type="entry name" value="ADH_N"/>
    <property type="match status" value="1"/>
</dbReference>
<dbReference type="NCBIfam" id="TIGR02818">
    <property type="entry name" value="adh_III_F_hyde"/>
    <property type="match status" value="1"/>
</dbReference>
<comment type="cofactor">
    <cofactor evidence="1 12">
        <name>Zn(2+)</name>
        <dbReference type="ChEBI" id="CHEBI:29105"/>
    </cofactor>
</comment>
<dbReference type="GO" id="GO:0046294">
    <property type="term" value="P:formaldehyde catabolic process"/>
    <property type="evidence" value="ECO:0007669"/>
    <property type="project" value="InterPro"/>
</dbReference>
<evidence type="ECO:0000256" key="10">
    <source>
        <dbReference type="ARBA" id="ARBA00049164"/>
    </source>
</evidence>
<feature type="domain" description="Alcohol dehydrogenase-like N-terminal" evidence="14">
    <location>
        <begin position="36"/>
        <end position="164"/>
    </location>
</feature>
<sequence length="380" mass="41272">MSSITEGKVIICKAAVAWEAKKPLVIEEIEVEPPKSHEVRIKIFATGVCHTDAYTLNGFDPEGKFPVILGHEGAGIVESVGQDVTKFKAGDHVIPTYIPQCNECKFCNSKKTNLCQKIRVTQGQGVMPDGTTRFSCHGQKIFHFMGTSTFSEYTVVADISLCKINEKAPMDKVCLLGCGIPTGYGAALNTAKVEAGTSCAIWGLGAVGLATALGCKKAGASKIVGIDINSSKFELAKQFGFTEFINPNDIEDEGPIQNYLLEKYDGGFDYTFECIGNVNTMRAALESTHKGWGTSVIIGVAAAGQEISTRPFQLVVGRTWKGTAFGGWKSGSDVPKLVEEYMRQELLVDEFVTHTMQLEKINDAFELMHEGKSIRSVVKF</sequence>
<dbReference type="STRING" id="7395.A0A1A9V2J7"/>
<name>A0A1A9V2J7_GLOAU</name>
<keyword evidence="5 12" id="KW-0560">Oxidoreductase</keyword>
<evidence type="ECO:0000256" key="1">
    <source>
        <dbReference type="ARBA" id="ARBA00001947"/>
    </source>
</evidence>
<dbReference type="EC" id="1.1.1.284" evidence="12"/>
<dbReference type="Proteomes" id="UP000078200">
    <property type="component" value="Unassembled WGS sequence"/>
</dbReference>
<dbReference type="FunFam" id="3.40.50.720:FF:000003">
    <property type="entry name" value="S-(hydroxymethyl)glutathione dehydrogenase"/>
    <property type="match status" value="1"/>
</dbReference>
<dbReference type="SUPFAM" id="SSF50129">
    <property type="entry name" value="GroES-like"/>
    <property type="match status" value="2"/>
</dbReference>
<dbReference type="InterPro" id="IPR014183">
    <property type="entry name" value="ADH_3"/>
</dbReference>
<dbReference type="VEuPathDB" id="VectorBase:GAUT023714"/>
<dbReference type="AlphaFoldDB" id="A0A1A9V2J7"/>
<proteinExistence type="inferred from homology"/>
<dbReference type="InterPro" id="IPR011032">
    <property type="entry name" value="GroES-like_sf"/>
</dbReference>
<comment type="catalytic activity">
    <reaction evidence="8">
        <text>S-(hydroxymethyl)glutathione + NADP(+) = S-formylglutathione + NADPH + H(+)</text>
        <dbReference type="Rhea" id="RHEA:19981"/>
        <dbReference type="ChEBI" id="CHEBI:15378"/>
        <dbReference type="ChEBI" id="CHEBI:57688"/>
        <dbReference type="ChEBI" id="CHEBI:57783"/>
        <dbReference type="ChEBI" id="CHEBI:58349"/>
        <dbReference type="ChEBI" id="CHEBI:58758"/>
        <dbReference type="EC" id="1.1.1.284"/>
    </reaction>
</comment>
<dbReference type="InterPro" id="IPR036291">
    <property type="entry name" value="NAD(P)-bd_dom_sf"/>
</dbReference>
<dbReference type="Gene3D" id="3.90.180.10">
    <property type="entry name" value="Medium-chain alcohol dehydrogenases, catalytic domain"/>
    <property type="match status" value="1"/>
</dbReference>
<dbReference type="GO" id="GO:0004022">
    <property type="term" value="F:alcohol dehydrogenase (NAD+) activity"/>
    <property type="evidence" value="ECO:0007669"/>
    <property type="project" value="UniProtKB-EC"/>
</dbReference>
<comment type="similarity">
    <text evidence="2 12">Belongs to the zinc-containing alcohol dehydrogenase family. Class-III subfamily.</text>
</comment>
<dbReference type="PANTHER" id="PTHR43880">
    <property type="entry name" value="ALCOHOL DEHYDROGENASE"/>
    <property type="match status" value="1"/>
</dbReference>
<evidence type="ECO:0000259" key="14">
    <source>
        <dbReference type="Pfam" id="PF08240"/>
    </source>
</evidence>